<dbReference type="KEGG" id="nmo:Nmlp_1399"/>
<comment type="catalytic activity">
    <reaction evidence="2">
        <text>dihydroxyacetone phosphate = methylglyoxal + phosphate</text>
        <dbReference type="Rhea" id="RHEA:17937"/>
        <dbReference type="ChEBI" id="CHEBI:17158"/>
        <dbReference type="ChEBI" id="CHEBI:43474"/>
        <dbReference type="ChEBI" id="CHEBI:57642"/>
        <dbReference type="EC" id="4.2.3.3"/>
    </reaction>
</comment>
<dbReference type="PIRSF" id="PIRSF006614">
    <property type="entry name" value="Methylglyox_syn"/>
    <property type="match status" value="1"/>
</dbReference>
<dbReference type="EMBL" id="HF582854">
    <property type="protein sequence ID" value="CCQ35603.1"/>
    <property type="molecule type" value="Genomic_DNA"/>
</dbReference>
<dbReference type="GO" id="GO:0006221">
    <property type="term" value="P:pyrimidine nucleotide biosynthetic process"/>
    <property type="evidence" value="ECO:0007669"/>
    <property type="project" value="UniProtKB-KW"/>
</dbReference>
<dbReference type="Pfam" id="PF02142">
    <property type="entry name" value="MGS"/>
    <property type="match status" value="1"/>
</dbReference>
<dbReference type="GO" id="GO:0005829">
    <property type="term" value="C:cytosol"/>
    <property type="evidence" value="ECO:0007669"/>
    <property type="project" value="TreeGrafter"/>
</dbReference>
<dbReference type="AlphaFoldDB" id="M1XNS7"/>
<feature type="binding site" evidence="2">
    <location>
        <position position="87"/>
    </location>
    <ligand>
        <name>substrate</name>
    </ligand>
</feature>
<evidence type="ECO:0000313" key="4">
    <source>
        <dbReference type="EMBL" id="CCQ35603.1"/>
    </source>
</evidence>
<dbReference type="GO" id="GO:0019242">
    <property type="term" value="P:methylglyoxal biosynthetic process"/>
    <property type="evidence" value="ECO:0007669"/>
    <property type="project" value="UniProtKB-UniRule"/>
</dbReference>
<dbReference type="HOGENOM" id="CLU_120420_1_0_2"/>
<evidence type="ECO:0000256" key="2">
    <source>
        <dbReference type="HAMAP-Rule" id="MF_00549"/>
    </source>
</evidence>
<evidence type="ECO:0000313" key="5">
    <source>
        <dbReference type="Proteomes" id="UP000011867"/>
    </source>
</evidence>
<feature type="binding site" evidence="2">
    <location>
        <begin position="34"/>
        <end position="37"/>
    </location>
    <ligand>
        <name>substrate</name>
    </ligand>
</feature>
<feature type="binding site" evidence="2">
    <location>
        <begin position="54"/>
        <end position="55"/>
    </location>
    <ligand>
        <name>substrate</name>
    </ligand>
</feature>
<proteinExistence type="inferred from homology"/>
<dbReference type="Gene3D" id="3.40.50.1380">
    <property type="entry name" value="Methylglyoxal synthase-like domain"/>
    <property type="match status" value="1"/>
</dbReference>
<dbReference type="EC" id="4.2.3.3" evidence="2"/>
<comment type="function">
    <text evidence="2">Catalyzes the formation of methylglyoxal from dihydroxyacetone phosphate.</text>
</comment>
<dbReference type="Proteomes" id="UP000011867">
    <property type="component" value="Chromosome"/>
</dbReference>
<sequence>MRIALIAHDDEKPSMVEWAKEHESILAANDLIGTGTTGGRLNDETGLSVTRLESGPLGGDLMIGAEIVTGDCDAVIFFRDPMTAQPHEPDISALLRICDVRGVPLATNRASATALLTGLVDAGSAES</sequence>
<comment type="similarity">
    <text evidence="2">Belongs to the methylglyoxal synthase family.</text>
</comment>
<dbReference type="SMART" id="SM00851">
    <property type="entry name" value="MGS"/>
    <property type="match status" value="1"/>
</dbReference>
<feature type="binding site" evidence="2">
    <location>
        <position position="8"/>
    </location>
    <ligand>
        <name>substrate</name>
    </ligand>
</feature>
<evidence type="ECO:0000256" key="1">
    <source>
        <dbReference type="ARBA" id="ARBA00022975"/>
    </source>
</evidence>
<dbReference type="InterPro" id="IPR011607">
    <property type="entry name" value="MGS-like_dom"/>
</dbReference>
<dbReference type="PROSITE" id="PS51855">
    <property type="entry name" value="MGS"/>
    <property type="match status" value="1"/>
</dbReference>
<keyword evidence="2 4" id="KW-0456">Lyase</keyword>
<dbReference type="GO" id="GO:0008929">
    <property type="term" value="F:methylglyoxal synthase activity"/>
    <property type="evidence" value="ECO:0007669"/>
    <property type="project" value="UniProtKB-UniRule"/>
</dbReference>
<dbReference type="eggNOG" id="arCOG06314">
    <property type="taxonomic scope" value="Archaea"/>
</dbReference>
<dbReference type="CDD" id="cd01422">
    <property type="entry name" value="MGS"/>
    <property type="match status" value="1"/>
</dbReference>
<dbReference type="PANTHER" id="PTHR30492">
    <property type="entry name" value="METHYLGLYOXAL SYNTHASE"/>
    <property type="match status" value="1"/>
</dbReference>
<keyword evidence="1" id="KW-0665">Pyrimidine biosynthesis</keyword>
<keyword evidence="5" id="KW-1185">Reference proteome</keyword>
<dbReference type="InterPro" id="IPR036914">
    <property type="entry name" value="MGS-like_dom_sf"/>
</dbReference>
<feature type="domain" description="MGS-like" evidence="3">
    <location>
        <begin position="1"/>
        <end position="127"/>
    </location>
</feature>
<dbReference type="STRING" id="268739.Nmlp_1399"/>
<dbReference type="RefSeq" id="WP_015408449.1">
    <property type="nucleotide sequence ID" value="NC_020388.1"/>
</dbReference>
<feature type="binding site" evidence="2">
    <location>
        <position position="12"/>
    </location>
    <ligand>
        <name>substrate</name>
    </ligand>
</feature>
<dbReference type="NCBIfam" id="TIGR00160">
    <property type="entry name" value="MGSA"/>
    <property type="match status" value="1"/>
</dbReference>
<dbReference type="NCBIfam" id="NF003559">
    <property type="entry name" value="PRK05234.1"/>
    <property type="match status" value="1"/>
</dbReference>
<feature type="active site" description="Proton donor/acceptor" evidence="2">
    <location>
        <position position="60"/>
    </location>
</feature>
<dbReference type="SUPFAM" id="SSF52335">
    <property type="entry name" value="Methylglyoxal synthase-like"/>
    <property type="match status" value="1"/>
</dbReference>
<accession>M1XNS7</accession>
<dbReference type="InterPro" id="IPR004363">
    <property type="entry name" value="Methylgl_synth"/>
</dbReference>
<reference evidence="4 5" key="1">
    <citation type="journal article" date="2013" name="Genome Announc.">
        <title>Genome of the haloarchaeon Natronomonas moolapensis, a neutrophilic member of a previously haloalkaliphilic genus.</title>
        <authorList>
            <person name="Dyall-Smith M.L."/>
            <person name="Pfeiffer F."/>
            <person name="Oberwinkler T."/>
            <person name="Klee K."/>
            <person name="Rampp M."/>
            <person name="Palm P."/>
            <person name="Gross K."/>
            <person name="Schuster S.C."/>
            <person name="Oesterhelt D."/>
        </authorList>
    </citation>
    <scope>NUCLEOTIDE SEQUENCE [LARGE SCALE GENOMIC DNA]</scope>
    <source>
        <strain evidence="5">DSM 18674 / JCM 14361 / 8.8.11</strain>
    </source>
</reference>
<protein>
    <recommendedName>
        <fullName evidence="2">Methylglyoxal synthase</fullName>
        <shortName evidence="2">MGS</shortName>
        <ecNumber evidence="2">4.2.3.3</ecNumber>
    </recommendedName>
</protein>
<organism evidence="4 5">
    <name type="scientific">Natronomonas moolapensis (strain DSM 18674 / CECT 7526 / JCM 14361 / 8.8.11)</name>
    <dbReference type="NCBI Taxonomy" id="268739"/>
    <lineage>
        <taxon>Archaea</taxon>
        <taxon>Methanobacteriati</taxon>
        <taxon>Methanobacteriota</taxon>
        <taxon>Stenosarchaea group</taxon>
        <taxon>Halobacteria</taxon>
        <taxon>Halobacteriales</taxon>
        <taxon>Natronomonadaceae</taxon>
        <taxon>Natronomonas</taxon>
    </lineage>
</organism>
<dbReference type="GeneID" id="14653035"/>
<gene>
    <name evidence="2 4" type="primary">mgsA</name>
    <name evidence="4" type="ordered locus">Nmlp_1399</name>
</gene>
<evidence type="ECO:0000259" key="3">
    <source>
        <dbReference type="PROSITE" id="PS51855"/>
    </source>
</evidence>
<dbReference type="OrthoDB" id="166237at2157"/>
<dbReference type="PANTHER" id="PTHR30492:SF0">
    <property type="entry name" value="METHYLGLYOXAL SYNTHASE"/>
    <property type="match status" value="1"/>
</dbReference>
<dbReference type="HAMAP" id="MF_00549">
    <property type="entry name" value="Methylglyoxal_synth"/>
    <property type="match status" value="1"/>
</dbReference>
<name>M1XNS7_NATM8</name>